<accession>A0A5B0QFH9</accession>
<evidence type="ECO:0000313" key="3">
    <source>
        <dbReference type="Proteomes" id="UP000324748"/>
    </source>
</evidence>
<gene>
    <name evidence="2" type="ORF">PGT21_015102</name>
</gene>
<comment type="caution">
    <text evidence="2">The sequence shown here is derived from an EMBL/GenBank/DDBJ whole genome shotgun (WGS) entry which is preliminary data.</text>
</comment>
<feature type="region of interest" description="Disordered" evidence="1">
    <location>
        <begin position="130"/>
        <end position="184"/>
    </location>
</feature>
<protein>
    <submittedName>
        <fullName evidence="2">Uncharacterized protein</fullName>
    </submittedName>
</protein>
<organism evidence="2 3">
    <name type="scientific">Puccinia graminis f. sp. tritici</name>
    <dbReference type="NCBI Taxonomy" id="56615"/>
    <lineage>
        <taxon>Eukaryota</taxon>
        <taxon>Fungi</taxon>
        <taxon>Dikarya</taxon>
        <taxon>Basidiomycota</taxon>
        <taxon>Pucciniomycotina</taxon>
        <taxon>Pucciniomycetes</taxon>
        <taxon>Pucciniales</taxon>
        <taxon>Pucciniaceae</taxon>
        <taxon>Puccinia</taxon>
    </lineage>
</organism>
<feature type="compositionally biased region" description="Basic and acidic residues" evidence="1">
    <location>
        <begin position="1"/>
        <end position="10"/>
    </location>
</feature>
<keyword evidence="3" id="KW-1185">Reference proteome</keyword>
<dbReference type="Proteomes" id="UP000324748">
    <property type="component" value="Unassembled WGS sequence"/>
</dbReference>
<proteinExistence type="predicted"/>
<evidence type="ECO:0000256" key="1">
    <source>
        <dbReference type="SAM" id="MobiDB-lite"/>
    </source>
</evidence>
<evidence type="ECO:0000313" key="2">
    <source>
        <dbReference type="EMBL" id="KAA1111905.1"/>
    </source>
</evidence>
<reference evidence="2 3" key="1">
    <citation type="submission" date="2019-05" db="EMBL/GenBank/DDBJ databases">
        <title>Emergence of the Ug99 lineage of the wheat stem rust pathogen through somatic hybridization.</title>
        <authorList>
            <person name="Li F."/>
            <person name="Upadhyaya N.M."/>
            <person name="Sperschneider J."/>
            <person name="Matny O."/>
            <person name="Nguyen-Phuc H."/>
            <person name="Mago R."/>
            <person name="Raley C."/>
            <person name="Miller M.E."/>
            <person name="Silverstein K.A.T."/>
            <person name="Henningsen E."/>
            <person name="Hirsch C.D."/>
            <person name="Visser B."/>
            <person name="Pretorius Z.A."/>
            <person name="Steffenson B.J."/>
            <person name="Schwessinger B."/>
            <person name="Dodds P.N."/>
            <person name="Figueroa M."/>
        </authorList>
    </citation>
    <scope>NUCLEOTIDE SEQUENCE [LARGE SCALE GENOMIC DNA]</scope>
    <source>
        <strain evidence="2">21-0</strain>
    </source>
</reference>
<feature type="region of interest" description="Disordered" evidence="1">
    <location>
        <begin position="46"/>
        <end position="66"/>
    </location>
</feature>
<sequence>MRRWEGRDWPPHMGLPPSDQKMDLDDEQGLMARGLIRARSTVGMAPISDRQEVQSNYADSPIASPSPSNQALLCDLARLATVFEDGGEKRPLGSPVSHEHQRFANHSGRVDPNMIETFTQSRCDMAQRITETSGVKRKNQASSTPVESHTKHLRHTIPGGYYDQPRQKSGLPPSGSHLNPTNGR</sequence>
<name>A0A5B0QFH9_PUCGR</name>
<dbReference type="EMBL" id="VSWC01000016">
    <property type="protein sequence ID" value="KAA1111905.1"/>
    <property type="molecule type" value="Genomic_DNA"/>
</dbReference>
<dbReference type="AlphaFoldDB" id="A0A5B0QFH9"/>
<feature type="compositionally biased region" description="Polar residues" evidence="1">
    <location>
        <begin position="53"/>
        <end position="66"/>
    </location>
</feature>
<feature type="region of interest" description="Disordered" evidence="1">
    <location>
        <begin position="1"/>
        <end position="24"/>
    </location>
</feature>